<feature type="region of interest" description="Disordered" evidence="1">
    <location>
        <begin position="85"/>
        <end position="135"/>
    </location>
</feature>
<keyword evidence="3" id="KW-1185">Reference proteome</keyword>
<dbReference type="Proteomes" id="UP000030752">
    <property type="component" value="Unassembled WGS sequence"/>
</dbReference>
<proteinExistence type="predicted"/>
<dbReference type="RefSeq" id="XP_008721237.1">
    <property type="nucleotide sequence ID" value="XM_008723015.1"/>
</dbReference>
<gene>
    <name evidence="2" type="ORF">HMPREF1541_08696</name>
</gene>
<dbReference type="VEuPathDB" id="FungiDB:HMPREF1541_08696"/>
<feature type="compositionally biased region" description="Polar residues" evidence="1">
    <location>
        <begin position="109"/>
        <end position="120"/>
    </location>
</feature>
<feature type="compositionally biased region" description="Basic and acidic residues" evidence="1">
    <location>
        <begin position="228"/>
        <end position="248"/>
    </location>
</feature>
<accession>W2RL22</accession>
<feature type="compositionally biased region" description="Acidic residues" evidence="1">
    <location>
        <begin position="200"/>
        <end position="227"/>
    </location>
</feature>
<name>W2RL22_CYPE1</name>
<dbReference type="AlphaFoldDB" id="W2RL22"/>
<dbReference type="OrthoDB" id="4118851at2759"/>
<organism evidence="2 3">
    <name type="scientific">Cyphellophora europaea (strain CBS 101466)</name>
    <name type="common">Phialophora europaea</name>
    <dbReference type="NCBI Taxonomy" id="1220924"/>
    <lineage>
        <taxon>Eukaryota</taxon>
        <taxon>Fungi</taxon>
        <taxon>Dikarya</taxon>
        <taxon>Ascomycota</taxon>
        <taxon>Pezizomycotina</taxon>
        <taxon>Eurotiomycetes</taxon>
        <taxon>Chaetothyriomycetidae</taxon>
        <taxon>Chaetothyriales</taxon>
        <taxon>Cyphellophoraceae</taxon>
        <taxon>Cyphellophora</taxon>
    </lineage>
</organism>
<dbReference type="InParanoid" id="W2RL22"/>
<dbReference type="EMBL" id="KB822725">
    <property type="protein sequence ID" value="ETN36419.1"/>
    <property type="molecule type" value="Genomic_DNA"/>
</dbReference>
<feature type="compositionally biased region" description="Polar residues" evidence="1">
    <location>
        <begin position="85"/>
        <end position="94"/>
    </location>
</feature>
<protein>
    <submittedName>
        <fullName evidence="2">Uncharacterized protein</fullName>
    </submittedName>
</protein>
<dbReference type="HOGENOM" id="CLU_855349_0_0_1"/>
<dbReference type="GeneID" id="19976035"/>
<sequence length="325" mass="35939">MFSVASLQPAMQINATAVHSSISCSQSTPAASPWTPSPEYICNRVHSTANYKLRLEASRNEPRLGKLLGHIFVYDAIREYKQSQAQQSLYTSSPAARRREQQLRRRQMSEASRLSQNLTAVTEEDSDSTPASPDNAADIKEYLSQATVPPTIPQSHSYDIASFQQAIAYQLATLSQVRLEAASRQLYHMTQDDDDADEVAVEEYESDHDDSDDSSDYDSYDGDDDWRADDLVFDRDEDRDDDDHHDSDTDPESVNSEPPSPITEEPMLAGEGEGKAPQLHMQTQLTGGCYFLPLRPLPPSRRTGSASPATGGEGRSLFAALSELS</sequence>
<feature type="region of interest" description="Disordered" evidence="1">
    <location>
        <begin position="200"/>
        <end position="325"/>
    </location>
</feature>
<evidence type="ECO:0000313" key="2">
    <source>
        <dbReference type="EMBL" id="ETN36419.1"/>
    </source>
</evidence>
<reference evidence="2 3" key="1">
    <citation type="submission" date="2013-03" db="EMBL/GenBank/DDBJ databases">
        <title>The Genome Sequence of Phialophora europaea CBS 101466.</title>
        <authorList>
            <consortium name="The Broad Institute Genomics Platform"/>
            <person name="Cuomo C."/>
            <person name="de Hoog S."/>
            <person name="Gorbushina A."/>
            <person name="Walker B."/>
            <person name="Young S.K."/>
            <person name="Zeng Q."/>
            <person name="Gargeya S."/>
            <person name="Fitzgerald M."/>
            <person name="Haas B."/>
            <person name="Abouelleil A."/>
            <person name="Allen A.W."/>
            <person name="Alvarado L."/>
            <person name="Arachchi H.M."/>
            <person name="Berlin A.M."/>
            <person name="Chapman S.B."/>
            <person name="Gainer-Dewar J."/>
            <person name="Goldberg J."/>
            <person name="Griggs A."/>
            <person name="Gujja S."/>
            <person name="Hansen M."/>
            <person name="Howarth C."/>
            <person name="Imamovic A."/>
            <person name="Ireland A."/>
            <person name="Larimer J."/>
            <person name="McCowan C."/>
            <person name="Murphy C."/>
            <person name="Pearson M."/>
            <person name="Poon T.W."/>
            <person name="Priest M."/>
            <person name="Roberts A."/>
            <person name="Saif S."/>
            <person name="Shea T."/>
            <person name="Sisk P."/>
            <person name="Sykes S."/>
            <person name="Wortman J."/>
            <person name="Nusbaum C."/>
            <person name="Birren B."/>
        </authorList>
    </citation>
    <scope>NUCLEOTIDE SEQUENCE [LARGE SCALE GENOMIC DNA]</scope>
    <source>
        <strain evidence="2 3">CBS 101466</strain>
    </source>
</reference>
<evidence type="ECO:0000256" key="1">
    <source>
        <dbReference type="SAM" id="MobiDB-lite"/>
    </source>
</evidence>
<dbReference type="eggNOG" id="ENOG502T5HG">
    <property type="taxonomic scope" value="Eukaryota"/>
</dbReference>
<evidence type="ECO:0000313" key="3">
    <source>
        <dbReference type="Proteomes" id="UP000030752"/>
    </source>
</evidence>